<feature type="region of interest" description="Disordered" evidence="2">
    <location>
        <begin position="1"/>
        <end position="25"/>
    </location>
</feature>
<comment type="caution">
    <text evidence="5">The sequence shown here is derived from an EMBL/GenBank/DDBJ whole genome shotgun (WGS) entry which is preliminary data.</text>
</comment>
<dbReference type="PANTHER" id="PTHR43818">
    <property type="entry name" value="BCDNA.GH03377"/>
    <property type="match status" value="1"/>
</dbReference>
<dbReference type="Pfam" id="PF22725">
    <property type="entry name" value="GFO_IDH_MocA_C3"/>
    <property type="match status" value="1"/>
</dbReference>
<dbReference type="InterPro" id="IPR036291">
    <property type="entry name" value="NAD(P)-bd_dom_sf"/>
</dbReference>
<sequence>MHRPGHLRHHRRYPQSGPGRAVTAGPPQQVGIGVLGYNGVARAHLLAVQRVATIFWPPAVHPLLIAVAGRSADRVEQAAQRYGAQAAYPDWQRLIDDRRVQVLINAGPNDVHAEASLAAAARGLHVLCEKPLARTSGEAAQMRDAAVAARIVHMTGYNYRFVPAVLLARRLIRDGRLGRIYHFRGRYCDDSMIDPQVLYTWRHTRARAGSGVIGDLAAHALDLARFLVGEITAVSATARIFVDRRPRREGGVGTVDVEDAIEAVLEFSSGAIGTLEASTFCPGRKNFLTFEINGADGSLVFNLERLNELDLFLREDGANGFRTVLVTEAHHPYGGTWWPPGHTLGWEHTFVHQLQRFLGAVAGQSPIAPDGATFEDGYRCAVICDALDRAAREARRVTVDGPVTPERTA</sequence>
<dbReference type="SUPFAM" id="SSF51735">
    <property type="entry name" value="NAD(P)-binding Rossmann-fold domains"/>
    <property type="match status" value="1"/>
</dbReference>
<evidence type="ECO:0000259" key="4">
    <source>
        <dbReference type="Pfam" id="PF22725"/>
    </source>
</evidence>
<feature type="compositionally biased region" description="Basic residues" evidence="2">
    <location>
        <begin position="1"/>
        <end position="13"/>
    </location>
</feature>
<dbReference type="GO" id="GO:0016491">
    <property type="term" value="F:oxidoreductase activity"/>
    <property type="evidence" value="ECO:0007669"/>
    <property type="project" value="UniProtKB-KW"/>
</dbReference>
<dbReference type="SUPFAM" id="SSF55347">
    <property type="entry name" value="Glyceraldehyde-3-phosphate dehydrogenase-like, C-terminal domain"/>
    <property type="match status" value="1"/>
</dbReference>
<dbReference type="EMBL" id="VBAJ01000038">
    <property type="protein sequence ID" value="TMJ09794.1"/>
    <property type="molecule type" value="Genomic_DNA"/>
</dbReference>
<dbReference type="InterPro" id="IPR050463">
    <property type="entry name" value="Gfo/Idh/MocA_oxidrdct_glycsds"/>
</dbReference>
<evidence type="ECO:0000259" key="3">
    <source>
        <dbReference type="Pfam" id="PF01408"/>
    </source>
</evidence>
<dbReference type="GO" id="GO:0000166">
    <property type="term" value="F:nucleotide binding"/>
    <property type="evidence" value="ECO:0007669"/>
    <property type="project" value="InterPro"/>
</dbReference>
<evidence type="ECO:0000313" key="6">
    <source>
        <dbReference type="Proteomes" id="UP000318661"/>
    </source>
</evidence>
<dbReference type="Pfam" id="PF01408">
    <property type="entry name" value="GFO_IDH_MocA"/>
    <property type="match status" value="1"/>
</dbReference>
<accession>A0A537LP52</accession>
<proteinExistence type="predicted"/>
<feature type="domain" description="Gfo/Idh/MocA-like oxidoreductase N-terminal" evidence="3">
    <location>
        <begin position="31"/>
        <end position="153"/>
    </location>
</feature>
<gene>
    <name evidence="5" type="ORF">E6G99_02200</name>
</gene>
<dbReference type="Gene3D" id="3.30.360.10">
    <property type="entry name" value="Dihydrodipicolinate Reductase, domain 2"/>
    <property type="match status" value="1"/>
</dbReference>
<evidence type="ECO:0000256" key="2">
    <source>
        <dbReference type="SAM" id="MobiDB-lite"/>
    </source>
</evidence>
<name>A0A537LP52_9BACT</name>
<dbReference type="PANTHER" id="PTHR43818:SF11">
    <property type="entry name" value="BCDNA.GH03377"/>
    <property type="match status" value="1"/>
</dbReference>
<organism evidence="5 6">
    <name type="scientific">Candidatus Segetimicrobium genomatis</name>
    <dbReference type="NCBI Taxonomy" id="2569760"/>
    <lineage>
        <taxon>Bacteria</taxon>
        <taxon>Bacillati</taxon>
        <taxon>Candidatus Sysuimicrobiota</taxon>
        <taxon>Candidatus Sysuimicrobiia</taxon>
        <taxon>Candidatus Sysuimicrobiales</taxon>
        <taxon>Candidatus Segetimicrobiaceae</taxon>
        <taxon>Candidatus Segetimicrobium</taxon>
    </lineage>
</organism>
<evidence type="ECO:0000313" key="5">
    <source>
        <dbReference type="EMBL" id="TMJ09794.1"/>
    </source>
</evidence>
<dbReference type="Proteomes" id="UP000318661">
    <property type="component" value="Unassembled WGS sequence"/>
</dbReference>
<evidence type="ECO:0000256" key="1">
    <source>
        <dbReference type="ARBA" id="ARBA00023002"/>
    </source>
</evidence>
<dbReference type="Gene3D" id="3.40.50.720">
    <property type="entry name" value="NAD(P)-binding Rossmann-like Domain"/>
    <property type="match status" value="1"/>
</dbReference>
<protein>
    <submittedName>
        <fullName evidence="5">Gfo/Idh/MocA family oxidoreductase</fullName>
    </submittedName>
</protein>
<feature type="domain" description="GFO/IDH/MocA-like oxidoreductase" evidence="4">
    <location>
        <begin position="166"/>
        <end position="299"/>
    </location>
</feature>
<dbReference type="InterPro" id="IPR000683">
    <property type="entry name" value="Gfo/Idh/MocA-like_OxRdtase_N"/>
</dbReference>
<keyword evidence="1" id="KW-0560">Oxidoreductase</keyword>
<dbReference type="AlphaFoldDB" id="A0A537LP52"/>
<dbReference type="InterPro" id="IPR055170">
    <property type="entry name" value="GFO_IDH_MocA-like_dom"/>
</dbReference>
<reference evidence="5 6" key="1">
    <citation type="journal article" date="2019" name="Nat. Microbiol.">
        <title>Mediterranean grassland soil C-N compound turnover is dependent on rainfall and depth, and is mediated by genomically divergent microorganisms.</title>
        <authorList>
            <person name="Diamond S."/>
            <person name="Andeer P.F."/>
            <person name="Li Z."/>
            <person name="Crits-Christoph A."/>
            <person name="Burstein D."/>
            <person name="Anantharaman K."/>
            <person name="Lane K.R."/>
            <person name="Thomas B.C."/>
            <person name="Pan C."/>
            <person name="Northen T.R."/>
            <person name="Banfield J.F."/>
        </authorList>
    </citation>
    <scope>NUCLEOTIDE SEQUENCE [LARGE SCALE GENOMIC DNA]</scope>
    <source>
        <strain evidence="5">NP_2</strain>
    </source>
</reference>